<dbReference type="SUPFAM" id="SSF48264">
    <property type="entry name" value="Cytochrome P450"/>
    <property type="match status" value="1"/>
</dbReference>
<gene>
    <name evidence="11" type="ORF">VM1G_07088</name>
</gene>
<evidence type="ECO:0000313" key="11">
    <source>
        <dbReference type="EMBL" id="KUI71279.1"/>
    </source>
</evidence>
<evidence type="ECO:0000256" key="4">
    <source>
        <dbReference type="ARBA" id="ARBA00022723"/>
    </source>
</evidence>
<dbReference type="Pfam" id="PF00067">
    <property type="entry name" value="p450"/>
    <property type="match status" value="1"/>
</dbReference>
<dbReference type="AlphaFoldDB" id="A0A194W487"/>
<evidence type="ECO:0000256" key="2">
    <source>
        <dbReference type="ARBA" id="ARBA00010617"/>
    </source>
</evidence>
<dbReference type="GO" id="GO:0005506">
    <property type="term" value="F:iron ion binding"/>
    <property type="evidence" value="ECO:0007669"/>
    <property type="project" value="InterPro"/>
</dbReference>
<dbReference type="InterPro" id="IPR050121">
    <property type="entry name" value="Cytochrome_P450_monoxygenase"/>
</dbReference>
<dbReference type="InterPro" id="IPR017972">
    <property type="entry name" value="Cyt_P450_CS"/>
</dbReference>
<comment type="cofactor">
    <cofactor evidence="1 8">
        <name>heme</name>
        <dbReference type="ChEBI" id="CHEBI:30413"/>
    </cofactor>
</comment>
<keyword evidence="4 8" id="KW-0479">Metal-binding</keyword>
<keyword evidence="7 9" id="KW-0503">Monooxygenase</keyword>
<protein>
    <submittedName>
        <fullName evidence="11">Versicolorin B desaturase</fullName>
    </submittedName>
</protein>
<dbReference type="GO" id="GO:0016705">
    <property type="term" value="F:oxidoreductase activity, acting on paired donors, with incorporation or reduction of molecular oxygen"/>
    <property type="evidence" value="ECO:0007669"/>
    <property type="project" value="InterPro"/>
</dbReference>
<keyword evidence="6 8" id="KW-0408">Iron</keyword>
<dbReference type="GO" id="GO:0004497">
    <property type="term" value="F:monooxygenase activity"/>
    <property type="evidence" value="ECO:0007669"/>
    <property type="project" value="UniProtKB-KW"/>
</dbReference>
<comment type="similarity">
    <text evidence="2 9">Belongs to the cytochrome P450 family.</text>
</comment>
<dbReference type="PRINTS" id="PR00385">
    <property type="entry name" value="P450"/>
</dbReference>
<dbReference type="Proteomes" id="UP000078559">
    <property type="component" value="Chromosome 7"/>
</dbReference>
<dbReference type="InterPro" id="IPR002401">
    <property type="entry name" value="Cyt_P450_E_grp-I"/>
</dbReference>
<keyword evidence="10" id="KW-0472">Membrane</keyword>
<reference evidence="11" key="1">
    <citation type="submission" date="2014-12" db="EMBL/GenBank/DDBJ databases">
        <title>Genome Sequence of Valsa Canker Pathogens Uncovers a Specific Adaption of Colonization on Woody Bark.</title>
        <authorList>
            <person name="Yin Z."/>
            <person name="Liu H."/>
            <person name="Gao X."/>
            <person name="Li Z."/>
            <person name="Song N."/>
            <person name="Ke X."/>
            <person name="Dai Q."/>
            <person name="Wu Y."/>
            <person name="Sun Y."/>
            <person name="Xu J.-R."/>
            <person name="Kang Z.K."/>
            <person name="Wang L."/>
            <person name="Huang L."/>
        </authorList>
    </citation>
    <scope>NUCLEOTIDE SEQUENCE [LARGE SCALE GENOMIC DNA]</scope>
    <source>
        <strain evidence="11">03-8</strain>
    </source>
</reference>
<dbReference type="InterPro" id="IPR036396">
    <property type="entry name" value="Cyt_P450_sf"/>
</dbReference>
<feature type="transmembrane region" description="Helical" evidence="10">
    <location>
        <begin position="14"/>
        <end position="35"/>
    </location>
</feature>
<dbReference type="PANTHER" id="PTHR24305:SF237">
    <property type="entry name" value="CYTOCHROME P450 MONOOXYGENASE ATNE-RELATED"/>
    <property type="match status" value="1"/>
</dbReference>
<keyword evidence="10" id="KW-1133">Transmembrane helix</keyword>
<evidence type="ECO:0000256" key="10">
    <source>
        <dbReference type="SAM" id="Phobius"/>
    </source>
</evidence>
<dbReference type="PROSITE" id="PS00086">
    <property type="entry name" value="CYTOCHROME_P450"/>
    <property type="match status" value="1"/>
</dbReference>
<name>A0A194W487_CYTMA</name>
<organism evidence="11 12">
    <name type="scientific">Cytospora mali</name>
    <name type="common">Apple Valsa canker fungus</name>
    <name type="synonym">Valsa mali</name>
    <dbReference type="NCBI Taxonomy" id="578113"/>
    <lineage>
        <taxon>Eukaryota</taxon>
        <taxon>Fungi</taxon>
        <taxon>Dikarya</taxon>
        <taxon>Ascomycota</taxon>
        <taxon>Pezizomycotina</taxon>
        <taxon>Sordariomycetes</taxon>
        <taxon>Sordariomycetidae</taxon>
        <taxon>Diaporthales</taxon>
        <taxon>Cytosporaceae</taxon>
        <taxon>Cytospora</taxon>
    </lineage>
</organism>
<evidence type="ECO:0000256" key="6">
    <source>
        <dbReference type="ARBA" id="ARBA00023004"/>
    </source>
</evidence>
<dbReference type="PANTHER" id="PTHR24305">
    <property type="entry name" value="CYTOCHROME P450"/>
    <property type="match status" value="1"/>
</dbReference>
<keyword evidence="10" id="KW-0812">Transmembrane</keyword>
<evidence type="ECO:0000256" key="8">
    <source>
        <dbReference type="PIRSR" id="PIRSR602401-1"/>
    </source>
</evidence>
<dbReference type="Gene3D" id="1.10.630.10">
    <property type="entry name" value="Cytochrome P450"/>
    <property type="match status" value="1"/>
</dbReference>
<evidence type="ECO:0000256" key="3">
    <source>
        <dbReference type="ARBA" id="ARBA00022617"/>
    </source>
</evidence>
<accession>A0A194W487</accession>
<dbReference type="InterPro" id="IPR001128">
    <property type="entry name" value="Cyt_P450"/>
</dbReference>
<dbReference type="CDD" id="cd11061">
    <property type="entry name" value="CYP67-like"/>
    <property type="match status" value="1"/>
</dbReference>
<proteinExistence type="inferred from homology"/>
<evidence type="ECO:0000313" key="12">
    <source>
        <dbReference type="Proteomes" id="UP000078559"/>
    </source>
</evidence>
<keyword evidence="5 9" id="KW-0560">Oxidoreductase</keyword>
<evidence type="ECO:0000256" key="9">
    <source>
        <dbReference type="RuleBase" id="RU000461"/>
    </source>
</evidence>
<keyword evidence="3 8" id="KW-0349">Heme</keyword>
<dbReference type="OrthoDB" id="1470350at2759"/>
<dbReference type="GO" id="GO:0020037">
    <property type="term" value="F:heme binding"/>
    <property type="evidence" value="ECO:0007669"/>
    <property type="project" value="InterPro"/>
</dbReference>
<feature type="binding site" description="axial binding residue" evidence="8">
    <location>
        <position position="402"/>
    </location>
    <ligand>
        <name>heme</name>
        <dbReference type="ChEBI" id="CHEBI:30413"/>
    </ligand>
    <ligandPart>
        <name>Fe</name>
        <dbReference type="ChEBI" id="CHEBI:18248"/>
    </ligandPart>
</feature>
<evidence type="ECO:0000256" key="5">
    <source>
        <dbReference type="ARBA" id="ARBA00023002"/>
    </source>
</evidence>
<keyword evidence="12" id="KW-1185">Reference proteome</keyword>
<dbReference type="EMBL" id="CM003104">
    <property type="protein sequence ID" value="KUI71279.1"/>
    <property type="molecule type" value="Genomic_DNA"/>
</dbReference>
<dbReference type="PRINTS" id="PR00463">
    <property type="entry name" value="EP450I"/>
</dbReference>
<evidence type="ECO:0000256" key="7">
    <source>
        <dbReference type="ARBA" id="ARBA00023033"/>
    </source>
</evidence>
<evidence type="ECO:0000256" key="1">
    <source>
        <dbReference type="ARBA" id="ARBA00001971"/>
    </source>
</evidence>
<sequence length="466" mass="52865">MTILEMLVSNAGPAILAGFAACVCLLVYRVVYLALYHPFAKYPGPVLARFTNLYGAYHAWKGDIHLDMHRCHLKYDIYGHGAPVRKFPGYQALSSHAANTLTMSDKVQHALRRRVLSQAFSESSLRMLEPAIRSRVDRFFTDLAFDLMTAVTFDMDYDTIQEPRFRYVVEAIEASNIRLGVLIQASGLSFRGLDKLLFPDSAKAAARFVKFLRRLLHERLQREKTDGRDIFSFLQRCKDPDTGNGLSPRDISSETATFIVAGSDTTSTTLASLAHYLTGSSRCYRRAAEEVRTTFASVDEIHFGPKLNSCIFLRACLDEAMRITPPGGASLWREVEHQGAVIDGDFVPAGYEVGCSIYAMHRSPKNWEDADRFFPERWIERSKMTVGQRQPYFPFNIGPRSCVGKPLALAEVMLTFARLLWEFDFRRAHDDEMWWAADDVDQAEYVLKDHVTGQKEGPLLCFRPRI</sequence>
<dbReference type="SMR" id="A0A194W487"/>